<gene>
    <name evidence="1" type="ORF">AAJ76_82000406</name>
</gene>
<proteinExistence type="predicted"/>
<protein>
    <submittedName>
        <fullName evidence="1">Uncharacterized protein</fullName>
    </submittedName>
</protein>
<evidence type="ECO:0000313" key="2">
    <source>
        <dbReference type="Proteomes" id="UP000034350"/>
    </source>
</evidence>
<keyword evidence="2" id="KW-1185">Reference proteome</keyword>
<dbReference type="GeneID" id="36321474"/>
<comment type="caution">
    <text evidence="1">The sequence shown here is derived from an EMBL/GenBank/DDBJ whole genome shotgun (WGS) entry which is preliminary data.</text>
</comment>
<dbReference type="RefSeq" id="XP_024330068.1">
    <property type="nucleotide sequence ID" value="XM_024476520.1"/>
</dbReference>
<sequence>MIRHINYKKSAFLKNISTKKKSRQFKRLFCIKQKLNVNLFFNLCGKIYHLSFVVKFYCGKIRHLII</sequence>
<dbReference type="EMBL" id="JPQZ01000082">
    <property type="protein sequence ID" value="KKO74326.1"/>
    <property type="molecule type" value="Genomic_DNA"/>
</dbReference>
<dbReference type="VEuPathDB" id="MicrosporidiaDB:AAJ76_82000406"/>
<name>A0A0F9W9H9_9MICR</name>
<evidence type="ECO:0000313" key="1">
    <source>
        <dbReference type="EMBL" id="KKO74326.1"/>
    </source>
</evidence>
<accession>A0A0F9W9H9</accession>
<reference evidence="1 2" key="1">
    <citation type="journal article" date="2015" name="Environ. Microbiol.">
        <title>Genome analyses suggest the presence of polyploidy and recent human-driven expansions in eight global populations of the honeybee pathogen Nosema ceranae.</title>
        <authorList>
            <person name="Pelin A."/>
            <person name="Selman M."/>
            <person name="Aris-Brosou S."/>
            <person name="Farinelli L."/>
            <person name="Corradi N."/>
        </authorList>
    </citation>
    <scope>NUCLEOTIDE SEQUENCE [LARGE SCALE GENOMIC DNA]</scope>
    <source>
        <strain evidence="1 2">PA08 1199</strain>
    </source>
</reference>
<dbReference type="AlphaFoldDB" id="A0A0F9W9H9"/>
<dbReference type="Proteomes" id="UP000034350">
    <property type="component" value="Unassembled WGS sequence"/>
</dbReference>
<organism evidence="1 2">
    <name type="scientific">Vairimorpha ceranae</name>
    <dbReference type="NCBI Taxonomy" id="40302"/>
    <lineage>
        <taxon>Eukaryota</taxon>
        <taxon>Fungi</taxon>
        <taxon>Fungi incertae sedis</taxon>
        <taxon>Microsporidia</taxon>
        <taxon>Nosematidae</taxon>
        <taxon>Vairimorpha</taxon>
    </lineage>
</organism>